<proteinExistence type="predicted"/>
<dbReference type="AlphaFoldDB" id="N6ST87"/>
<feature type="non-terminal residue" evidence="1">
    <location>
        <position position="1"/>
    </location>
</feature>
<gene>
    <name evidence="1" type="ORF">YQE_12308</name>
</gene>
<protein>
    <submittedName>
        <fullName evidence="1">Uncharacterized protein</fullName>
    </submittedName>
</protein>
<accession>N6ST87</accession>
<reference evidence="1" key="1">
    <citation type="journal article" date="2013" name="Genome Biol.">
        <title>Draft genome of the mountain pine beetle, Dendroctonus ponderosae Hopkins, a major forest pest.</title>
        <authorList>
            <person name="Keeling C.I."/>
            <person name="Yuen M.M."/>
            <person name="Liao N.Y."/>
            <person name="Docking T.R."/>
            <person name="Chan S.K."/>
            <person name="Taylor G.A."/>
            <person name="Palmquist D.L."/>
            <person name="Jackman S.D."/>
            <person name="Nguyen A."/>
            <person name="Li M."/>
            <person name="Henderson H."/>
            <person name="Janes J.K."/>
            <person name="Zhao Y."/>
            <person name="Pandoh P."/>
            <person name="Moore R."/>
            <person name="Sperling F.A."/>
            <person name="Huber D.P."/>
            <person name="Birol I."/>
            <person name="Jones S.J."/>
            <person name="Bohlmann J."/>
        </authorList>
    </citation>
    <scope>NUCLEOTIDE SEQUENCE</scope>
</reference>
<evidence type="ECO:0000313" key="1">
    <source>
        <dbReference type="EMBL" id="ENN70904.1"/>
    </source>
</evidence>
<dbReference type="EMBL" id="KB741280">
    <property type="protein sequence ID" value="ENN70904.1"/>
    <property type="molecule type" value="Genomic_DNA"/>
</dbReference>
<sequence length="81" mass="9075">MNQIAYLKCTKVKEPEQLKDFSYFGGNFVDSQKYQNKKTLTTQKPVKILACKTQGATASGDSPVLASNDLIGQHYVTRLYL</sequence>
<name>N6ST87_DENPD</name>
<organism evidence="1">
    <name type="scientific">Dendroctonus ponderosae</name>
    <name type="common">Mountain pine beetle</name>
    <dbReference type="NCBI Taxonomy" id="77166"/>
    <lineage>
        <taxon>Eukaryota</taxon>
        <taxon>Metazoa</taxon>
        <taxon>Ecdysozoa</taxon>
        <taxon>Arthropoda</taxon>
        <taxon>Hexapoda</taxon>
        <taxon>Insecta</taxon>
        <taxon>Pterygota</taxon>
        <taxon>Neoptera</taxon>
        <taxon>Endopterygota</taxon>
        <taxon>Coleoptera</taxon>
        <taxon>Polyphaga</taxon>
        <taxon>Cucujiformia</taxon>
        <taxon>Curculionidae</taxon>
        <taxon>Scolytinae</taxon>
        <taxon>Dendroctonus</taxon>
    </lineage>
</organism>
<dbReference type="HOGENOM" id="CLU_2576295_0_0_1"/>